<reference evidence="2 3" key="1">
    <citation type="submission" date="2024-09" db="EMBL/GenBank/DDBJ databases">
        <authorList>
            <person name="Sun Q."/>
            <person name="Mori K."/>
        </authorList>
    </citation>
    <scope>NUCLEOTIDE SEQUENCE [LARGE SCALE GENOMIC DNA]</scope>
    <source>
        <strain evidence="2 3">JCM 11201</strain>
    </source>
</reference>
<name>A0ABV5WB15_9BACI</name>
<proteinExistence type="predicted"/>
<evidence type="ECO:0000256" key="1">
    <source>
        <dbReference type="SAM" id="MobiDB-lite"/>
    </source>
</evidence>
<comment type="caution">
    <text evidence="2">The sequence shown here is derived from an EMBL/GenBank/DDBJ whole genome shotgun (WGS) entry which is preliminary data.</text>
</comment>
<dbReference type="Proteomes" id="UP001589609">
    <property type="component" value="Unassembled WGS sequence"/>
</dbReference>
<evidence type="ECO:0000313" key="3">
    <source>
        <dbReference type="Proteomes" id="UP001589609"/>
    </source>
</evidence>
<dbReference type="RefSeq" id="WP_379948041.1">
    <property type="nucleotide sequence ID" value="NZ_JBHMAF010000017.1"/>
</dbReference>
<evidence type="ECO:0000313" key="2">
    <source>
        <dbReference type="EMBL" id="MFB9757779.1"/>
    </source>
</evidence>
<gene>
    <name evidence="2" type="ORF">ACFFMS_04375</name>
</gene>
<keyword evidence="3" id="KW-1185">Reference proteome</keyword>
<organism evidence="2 3">
    <name type="scientific">Ectobacillus funiculus</name>
    <dbReference type="NCBI Taxonomy" id="137993"/>
    <lineage>
        <taxon>Bacteria</taxon>
        <taxon>Bacillati</taxon>
        <taxon>Bacillota</taxon>
        <taxon>Bacilli</taxon>
        <taxon>Bacillales</taxon>
        <taxon>Bacillaceae</taxon>
        <taxon>Ectobacillus</taxon>
    </lineage>
</organism>
<accession>A0ABV5WB15</accession>
<sequence length="182" mass="19896">MYDNPYFPYGDRPMQPQPQSQMTPLTPSGSYPPFSPGMYPPGHGGGGYPPYPPGHGGGGYPPYPPGHGGGGYPPYPPGQGGGGYPSYPPGQGQGTHQGPPQSAPPSYTPQKPQHMAYAVDPGGIRGCLYRYTYIWLQNGKGFWFYPVFVGRTSVAGYRWSRNQYRWLYTGIDLNNIDYYQCG</sequence>
<dbReference type="EMBL" id="JBHMAF010000017">
    <property type="protein sequence ID" value="MFB9757779.1"/>
    <property type="molecule type" value="Genomic_DNA"/>
</dbReference>
<feature type="compositionally biased region" description="Low complexity" evidence="1">
    <location>
        <begin position="13"/>
        <end position="28"/>
    </location>
</feature>
<feature type="compositionally biased region" description="Gly residues" evidence="1">
    <location>
        <begin position="42"/>
        <end position="84"/>
    </location>
</feature>
<feature type="region of interest" description="Disordered" evidence="1">
    <location>
        <begin position="1"/>
        <end position="113"/>
    </location>
</feature>
<protein>
    <submittedName>
        <fullName evidence="2">Transporter</fullName>
    </submittedName>
</protein>